<dbReference type="CDD" id="cd02248">
    <property type="entry name" value="Peptidase_C1A"/>
    <property type="match status" value="1"/>
</dbReference>
<dbReference type="Pfam" id="PF00112">
    <property type="entry name" value="Peptidase_C1"/>
    <property type="match status" value="1"/>
</dbReference>
<dbReference type="PANTHER" id="PTHR12411">
    <property type="entry name" value="CYSTEINE PROTEASE FAMILY C1-RELATED"/>
    <property type="match status" value="1"/>
</dbReference>
<dbReference type="SUPFAM" id="SSF54001">
    <property type="entry name" value="Cysteine proteinases"/>
    <property type="match status" value="1"/>
</dbReference>
<evidence type="ECO:0000313" key="4">
    <source>
        <dbReference type="EMBL" id="KAK8895520.1"/>
    </source>
</evidence>
<dbReference type="PRINTS" id="PR00705">
    <property type="entry name" value="PAPAIN"/>
</dbReference>
<comment type="caution">
    <text evidence="4">The sequence shown here is derived from an EMBL/GenBank/DDBJ whole genome shotgun (WGS) entry which is preliminary data.</text>
</comment>
<dbReference type="Gene3D" id="3.90.70.10">
    <property type="entry name" value="Cysteine proteinases"/>
    <property type="match status" value="1"/>
</dbReference>
<dbReference type="InterPro" id="IPR025661">
    <property type="entry name" value="Pept_asp_AS"/>
</dbReference>
<evidence type="ECO:0000259" key="2">
    <source>
        <dbReference type="SMART" id="SM00645"/>
    </source>
</evidence>
<dbReference type="InterPro" id="IPR000668">
    <property type="entry name" value="Peptidase_C1A_C"/>
</dbReference>
<feature type="domain" description="Peptidase C1A papain C-terminal" evidence="2">
    <location>
        <begin position="101"/>
        <end position="315"/>
    </location>
</feature>
<feature type="domain" description="Cathepsin propeptide inhibitor" evidence="3">
    <location>
        <begin position="22"/>
        <end position="77"/>
    </location>
</feature>
<dbReference type="SMART" id="SM00848">
    <property type="entry name" value="Inhibitor_I29"/>
    <property type="match status" value="1"/>
</dbReference>
<proteinExistence type="inferred from homology"/>
<reference evidence="4 5" key="1">
    <citation type="submission" date="2024-04" db="EMBL/GenBank/DDBJ databases">
        <title>Tritrichomonas musculus Genome.</title>
        <authorList>
            <person name="Alves-Ferreira E."/>
            <person name="Grigg M."/>
            <person name="Lorenzi H."/>
            <person name="Galac M."/>
        </authorList>
    </citation>
    <scope>NUCLEOTIDE SEQUENCE [LARGE SCALE GENOMIC DNA]</scope>
    <source>
        <strain evidence="4 5">EAF2021</strain>
    </source>
</reference>
<accession>A0ABR2KZT6</accession>
<dbReference type="InterPro" id="IPR038765">
    <property type="entry name" value="Papain-like_cys_pep_sf"/>
</dbReference>
<evidence type="ECO:0008006" key="6">
    <source>
        <dbReference type="Google" id="ProtNLM"/>
    </source>
</evidence>
<dbReference type="InterPro" id="IPR013128">
    <property type="entry name" value="Peptidase_C1A"/>
</dbReference>
<gene>
    <name evidence="4" type="ORF">M9Y10_023987</name>
</gene>
<evidence type="ECO:0000256" key="1">
    <source>
        <dbReference type="ARBA" id="ARBA00008455"/>
    </source>
</evidence>
<dbReference type="EMBL" id="JAPFFF010000003">
    <property type="protein sequence ID" value="KAK8895520.1"/>
    <property type="molecule type" value="Genomic_DNA"/>
</dbReference>
<dbReference type="InterPro" id="IPR039417">
    <property type="entry name" value="Peptidase_C1A_papain-like"/>
</dbReference>
<sequence>MIFFYLSFASSLFNHQYEEKSFISWMRSTNQYYTGDEYHFRLGIFLANSHFIKEHNSKNMNFIVGLNKFAVYTPAEYKTLLGFRMPNFHNSPIKPSENKYNTDSVDWRDKGVVNEIRDQAECGSDWAFSVIQAAESANAISNGKLESYSEQNLVDCVSDCYGCDGGTMTTAFSYIISNQDGHFASRDEYKYKAFEGTCKFSQCTPIGSISNYINIAAGDEDDLASKIEEYGPVSAAMDASSTSFELYIGGIYDEPSCSSQYLDHAVGVVGFGKENITKYWIVRNSWGTSWGEFGYMRLIWNDNRCGIASMSSVPLI</sequence>
<dbReference type="InterPro" id="IPR013201">
    <property type="entry name" value="Prot_inhib_I29"/>
</dbReference>
<protein>
    <recommendedName>
        <fullName evidence="6">Clan CA, family C1, cathepsin L-like cysteine peptidase</fullName>
    </recommendedName>
</protein>
<dbReference type="Pfam" id="PF08246">
    <property type="entry name" value="Inhibitor_I29"/>
    <property type="match status" value="1"/>
</dbReference>
<evidence type="ECO:0000313" key="5">
    <source>
        <dbReference type="Proteomes" id="UP001470230"/>
    </source>
</evidence>
<organism evidence="4 5">
    <name type="scientific">Tritrichomonas musculus</name>
    <dbReference type="NCBI Taxonomy" id="1915356"/>
    <lineage>
        <taxon>Eukaryota</taxon>
        <taxon>Metamonada</taxon>
        <taxon>Parabasalia</taxon>
        <taxon>Tritrichomonadida</taxon>
        <taxon>Tritrichomonadidae</taxon>
        <taxon>Tritrichomonas</taxon>
    </lineage>
</organism>
<comment type="similarity">
    <text evidence="1">Belongs to the peptidase C1 family.</text>
</comment>
<name>A0ABR2KZT6_9EUKA</name>
<evidence type="ECO:0000259" key="3">
    <source>
        <dbReference type="SMART" id="SM00848"/>
    </source>
</evidence>
<dbReference type="PROSITE" id="PS00640">
    <property type="entry name" value="THIOL_PROTEASE_ASN"/>
    <property type="match status" value="1"/>
</dbReference>
<keyword evidence="5" id="KW-1185">Reference proteome</keyword>
<dbReference type="Proteomes" id="UP001470230">
    <property type="component" value="Unassembled WGS sequence"/>
</dbReference>
<dbReference type="SMART" id="SM00645">
    <property type="entry name" value="Pept_C1"/>
    <property type="match status" value="1"/>
</dbReference>